<evidence type="ECO:0000256" key="1">
    <source>
        <dbReference type="ARBA" id="ARBA00008080"/>
    </source>
</evidence>
<dbReference type="GO" id="GO:0015935">
    <property type="term" value="C:small ribosomal subunit"/>
    <property type="evidence" value="ECO:0007669"/>
    <property type="project" value="TreeGrafter"/>
</dbReference>
<dbReference type="PROSITE" id="PS50159">
    <property type="entry name" value="RIBOSOMAL_S13_2"/>
    <property type="match status" value="1"/>
</dbReference>
<organism evidence="5 7">
    <name type="scientific">Lodderomyces elongisporus (strain ATCC 11503 / CBS 2605 / JCM 1781 / NBRC 1676 / NRRL YB-4239)</name>
    <name type="common">Yeast</name>
    <name type="synonym">Saccharomyces elongisporus</name>
    <dbReference type="NCBI Taxonomy" id="379508"/>
    <lineage>
        <taxon>Eukaryota</taxon>
        <taxon>Fungi</taxon>
        <taxon>Dikarya</taxon>
        <taxon>Ascomycota</taxon>
        <taxon>Saccharomycotina</taxon>
        <taxon>Pichiomycetes</taxon>
        <taxon>Debaryomycetaceae</taxon>
        <taxon>Candida/Lodderomyces clade</taxon>
        <taxon>Lodderomyces</taxon>
    </lineage>
</organism>
<dbReference type="KEGG" id="lel:PVL30_002524"/>
<dbReference type="InterPro" id="IPR010979">
    <property type="entry name" value="Ribosomal_uS13-like_H2TH"/>
</dbReference>
<dbReference type="GO" id="GO:0005739">
    <property type="term" value="C:mitochondrion"/>
    <property type="evidence" value="ECO:0007669"/>
    <property type="project" value="TreeGrafter"/>
</dbReference>
<dbReference type="eggNOG" id="KOG3311">
    <property type="taxonomic scope" value="Eukaryota"/>
</dbReference>
<dbReference type="PIRSF" id="PIRSF002134">
    <property type="entry name" value="Ribosomal_S13"/>
    <property type="match status" value="1"/>
</dbReference>
<dbReference type="Gene3D" id="4.10.910.10">
    <property type="entry name" value="30s ribosomal protein s13, domain 2"/>
    <property type="match status" value="1"/>
</dbReference>
<evidence type="ECO:0000313" key="5">
    <source>
        <dbReference type="EMBL" id="EDK47244.1"/>
    </source>
</evidence>
<gene>
    <name evidence="5" type="ORF">LELG_05425</name>
    <name evidence="6" type="ORF">LELG_05785</name>
</gene>
<dbReference type="HOGENOM" id="CLU_103849_1_2_1"/>
<dbReference type="FunCoup" id="A5E736">
    <property type="interactions" value="338"/>
</dbReference>
<dbReference type="GO" id="GO:0003735">
    <property type="term" value="F:structural constituent of ribosome"/>
    <property type="evidence" value="ECO:0007669"/>
    <property type="project" value="InterPro"/>
</dbReference>
<dbReference type="PANTHER" id="PTHR10871:SF1">
    <property type="entry name" value="SMALL RIBOSOMAL SUBUNIT PROTEIN US13M"/>
    <property type="match status" value="1"/>
</dbReference>
<dbReference type="InterPro" id="IPR027437">
    <property type="entry name" value="Rbsml_uS13_C"/>
</dbReference>
<evidence type="ECO:0000256" key="4">
    <source>
        <dbReference type="RuleBase" id="RU003830"/>
    </source>
</evidence>
<dbReference type="GeneID" id="5236017"/>
<dbReference type="PROSITE" id="PS00646">
    <property type="entry name" value="RIBOSOMAL_S13_1"/>
    <property type="match status" value="1"/>
</dbReference>
<dbReference type="OMA" id="IYPNCRM"/>
<dbReference type="InterPro" id="IPR018269">
    <property type="entry name" value="Ribosomal_uS13_CS"/>
</dbReference>
<evidence type="ECO:0000256" key="2">
    <source>
        <dbReference type="ARBA" id="ARBA00022980"/>
    </source>
</evidence>
<proteinExistence type="inferred from homology"/>
<comment type="similarity">
    <text evidence="1 4">Belongs to the universal ribosomal protein uS13 family.</text>
</comment>
<dbReference type="STRING" id="379508.A5E736"/>
<keyword evidence="2 4" id="KW-0689">Ribosomal protein</keyword>
<evidence type="ECO:0000313" key="6">
    <source>
        <dbReference type="EMBL" id="EDK47604.1"/>
    </source>
</evidence>
<dbReference type="Proteomes" id="UP000001996">
    <property type="component" value="Unassembled WGS sequence"/>
</dbReference>
<dbReference type="EMBL" id="DS236872">
    <property type="protein sequence ID" value="EDK47604.1"/>
    <property type="molecule type" value="Genomic_DNA"/>
</dbReference>
<dbReference type="EMBL" id="CH981532">
    <property type="protein sequence ID" value="EDK47244.1"/>
    <property type="molecule type" value="Genomic_DNA"/>
</dbReference>
<dbReference type="VEuPathDB" id="FungiDB:LELG_05785"/>
<dbReference type="RefSeq" id="XP_001523579.1">
    <property type="nucleotide sequence ID" value="XM_001523529.1"/>
</dbReference>
<reference evidence="5 7" key="2">
    <citation type="journal article" date="2009" name="Nature">
        <title>Evolution of pathogenicity and sexual reproduction in eight Candida genomes.</title>
        <authorList>
            <person name="Butler G."/>
            <person name="Rasmussen M.D."/>
            <person name="Lin M.F."/>
            <person name="Santos M.A."/>
            <person name="Sakthikumar S."/>
            <person name="Munro C.A."/>
            <person name="Rheinbay E."/>
            <person name="Grabherr M."/>
            <person name="Forche A."/>
            <person name="Reedy J.L."/>
            <person name="Agrafioti I."/>
            <person name="Arnaud M.B."/>
            <person name="Bates S."/>
            <person name="Brown A.J."/>
            <person name="Brunke S."/>
            <person name="Costanzo M.C."/>
            <person name="Fitzpatrick D.A."/>
            <person name="de Groot P.W."/>
            <person name="Harris D."/>
            <person name="Hoyer L.L."/>
            <person name="Hube B."/>
            <person name="Klis F.M."/>
            <person name="Kodira C."/>
            <person name="Lennard N."/>
            <person name="Logue M.E."/>
            <person name="Martin R."/>
            <person name="Neiman A.M."/>
            <person name="Nikolaou E."/>
            <person name="Quail M.A."/>
            <person name="Quinn J."/>
            <person name="Santos M.C."/>
            <person name="Schmitzberger F.F."/>
            <person name="Sherlock G."/>
            <person name="Shah P."/>
            <person name="Silverstein K.A."/>
            <person name="Skrzypek M.S."/>
            <person name="Soll D."/>
            <person name="Staggs R."/>
            <person name="Stansfield I."/>
            <person name="Stumpf M.P."/>
            <person name="Sudbery P.E."/>
            <person name="Srikantha T."/>
            <person name="Zeng Q."/>
            <person name="Berman J."/>
            <person name="Berriman M."/>
            <person name="Heitman J."/>
            <person name="Gow N.A."/>
            <person name="Lorenz M.C."/>
            <person name="Birren B.W."/>
            <person name="Kellis M."/>
            <person name="Cuomo C.A."/>
        </authorList>
    </citation>
    <scope>NUCLEOTIDE SEQUENCE [LARGE SCALE GENOMIC DNA]</scope>
    <source>
        <strain evidence="7">ATCC 11503 / BCRC 21390 / CBS 2605 / JCM 1781 / NBRC 1676 / NRRL YB-4239</strain>
        <strain evidence="5">NRRL YB-4239</strain>
    </source>
</reference>
<accession>A5E736</accession>
<dbReference type="Gene3D" id="1.10.8.50">
    <property type="match status" value="1"/>
</dbReference>
<dbReference type="SUPFAM" id="SSF46946">
    <property type="entry name" value="S13-like H2TH domain"/>
    <property type="match status" value="1"/>
</dbReference>
<dbReference type="InParanoid" id="A5E736"/>
<dbReference type="GO" id="GO:0003723">
    <property type="term" value="F:RNA binding"/>
    <property type="evidence" value="ECO:0007669"/>
    <property type="project" value="InterPro"/>
</dbReference>
<sequence>MGRVIFGKFIKGDFTVQIGLAKTIFGIGPKVASQLTARVGIYPRCKVNQLTEQQILELNKEISQLTVEGHLKQKINSDIQMKRAINSRAGIRHAQGFPVRGQKTKTNGATARRLNKIPRYAI</sequence>
<dbReference type="PANTHER" id="PTHR10871">
    <property type="entry name" value="30S RIBOSOMAL PROTEIN S13/40S RIBOSOMAL PROTEIN S18"/>
    <property type="match status" value="1"/>
</dbReference>
<dbReference type="InterPro" id="IPR001892">
    <property type="entry name" value="Ribosomal_uS13"/>
</dbReference>
<dbReference type="Pfam" id="PF00416">
    <property type="entry name" value="Ribosomal_S13"/>
    <property type="match status" value="1"/>
</dbReference>
<dbReference type="OrthoDB" id="525520at2759"/>
<dbReference type="AlphaFoldDB" id="A5E736"/>
<evidence type="ECO:0000256" key="3">
    <source>
        <dbReference type="ARBA" id="ARBA00023274"/>
    </source>
</evidence>
<dbReference type="GO" id="GO:0006412">
    <property type="term" value="P:translation"/>
    <property type="evidence" value="ECO:0007669"/>
    <property type="project" value="InterPro"/>
</dbReference>
<reference evidence="5" key="1">
    <citation type="submission" date="2006-07" db="EMBL/GenBank/DDBJ databases">
        <title>The genome sequence of Lodderomyces elongisporus.</title>
        <authorList>
            <consortium name="The Broad Institute Genome Sequencing Platform"/>
            <person name="Birren B."/>
            <person name="Lander E."/>
            <person name="Galagan J."/>
            <person name="Nusbaum C."/>
            <person name="Devon K."/>
            <person name="Cuomo C."/>
            <person name="Jaffe D."/>
            <person name="Butler J."/>
            <person name="Alvarez P."/>
            <person name="Gnerre S."/>
            <person name="Grabherr M."/>
            <person name="Kleber M."/>
            <person name="Mauceli E."/>
            <person name="Brockman W."/>
            <person name="MacCallum I.A."/>
            <person name="Rounsley S."/>
            <person name="Young S."/>
            <person name="LaButti K."/>
            <person name="Pushparaj V."/>
            <person name="DeCaprio D."/>
            <person name="Crawford M."/>
            <person name="Koehrsen M."/>
            <person name="Engels R."/>
            <person name="Montgomery P."/>
            <person name="Pearson M."/>
            <person name="Howarth C."/>
            <person name="Larson L."/>
            <person name="Luoma S."/>
            <person name="White J."/>
            <person name="Kodira C."/>
            <person name="Zeng Q."/>
            <person name="Yandava C."/>
            <person name="Alvarado L."/>
            <person name="O'leary S."/>
            <person name="Kurtzman C."/>
            <person name="Reedy J."/>
            <person name="Heitman J."/>
        </authorList>
    </citation>
    <scope>NUCLEOTIDE SEQUENCE</scope>
    <source>
        <strain evidence="5">NRRL YB-4239</strain>
    </source>
</reference>
<dbReference type="VEuPathDB" id="FungiDB:LELG_05425"/>
<keyword evidence="7" id="KW-1185">Reference proteome</keyword>
<keyword evidence="3 4" id="KW-0687">Ribonucleoprotein</keyword>
<evidence type="ECO:0000313" key="7">
    <source>
        <dbReference type="Proteomes" id="UP000001996"/>
    </source>
</evidence>
<protein>
    <submittedName>
        <fullName evidence="5">Uncharacterized protein</fullName>
    </submittedName>
</protein>
<name>A5E736_LODEL</name>